<dbReference type="RefSeq" id="WP_323281225.1">
    <property type="nucleotide sequence ID" value="NZ_JAYGGQ010000026.1"/>
</dbReference>
<dbReference type="Proteomes" id="UP001304769">
    <property type="component" value="Unassembled WGS sequence"/>
</dbReference>
<protein>
    <submittedName>
        <fullName evidence="1">Uncharacterized protein</fullName>
    </submittedName>
</protein>
<proteinExistence type="predicted"/>
<evidence type="ECO:0000313" key="2">
    <source>
        <dbReference type="Proteomes" id="UP001304769"/>
    </source>
</evidence>
<comment type="caution">
    <text evidence="1">The sequence shown here is derived from an EMBL/GenBank/DDBJ whole genome shotgun (WGS) entry which is preliminary data.</text>
</comment>
<dbReference type="EMBL" id="JAYGGQ010000026">
    <property type="protein sequence ID" value="MEA5457313.1"/>
    <property type="molecule type" value="Genomic_DNA"/>
</dbReference>
<name>A0ABU5TCH2_9MICC</name>
<gene>
    <name evidence="1" type="ORF">SPF06_21560</name>
</gene>
<sequence length="68" mass="7291">MSENPTPEPADDDILTARAHLASAAVHLNAAIRALEDIEGIIDTTDARDALRATLERLKIAPEESADQ</sequence>
<keyword evidence="2" id="KW-1185">Reference proteome</keyword>
<accession>A0ABU5TCH2</accession>
<reference evidence="1 2" key="1">
    <citation type="submission" date="2023-12" db="EMBL/GenBank/DDBJ databases">
        <title>Sinomonas terricola sp. nov, isolated from litchi orchard soil in Guangdong, PR China.</title>
        <authorList>
            <person name="Jiaxin W."/>
            <person name="Yang Z."/>
            <person name="Honghui Z."/>
        </authorList>
    </citation>
    <scope>NUCLEOTIDE SEQUENCE [LARGE SCALE GENOMIC DNA]</scope>
    <source>
        <strain evidence="1 2">JGH33</strain>
    </source>
</reference>
<organism evidence="1 2">
    <name type="scientific">Sinomonas terricola</name>
    <dbReference type="NCBI Taxonomy" id="3110330"/>
    <lineage>
        <taxon>Bacteria</taxon>
        <taxon>Bacillati</taxon>
        <taxon>Actinomycetota</taxon>
        <taxon>Actinomycetes</taxon>
        <taxon>Micrococcales</taxon>
        <taxon>Micrococcaceae</taxon>
        <taxon>Sinomonas</taxon>
    </lineage>
</organism>
<evidence type="ECO:0000313" key="1">
    <source>
        <dbReference type="EMBL" id="MEA5457313.1"/>
    </source>
</evidence>